<evidence type="ECO:0000256" key="1">
    <source>
        <dbReference type="SAM" id="Phobius"/>
    </source>
</evidence>
<dbReference type="AlphaFoldDB" id="A0A6N3CER7"/>
<keyword evidence="1" id="KW-1133">Transmembrane helix</keyword>
<sequence length="31" mass="3446">MKNVIYKIIMGCYIVAALVLVTTCNDSLDIQ</sequence>
<keyword evidence="1" id="KW-0472">Membrane</keyword>
<organism evidence="2">
    <name type="scientific">Paraprevotella clara</name>
    <dbReference type="NCBI Taxonomy" id="454154"/>
    <lineage>
        <taxon>Bacteria</taxon>
        <taxon>Pseudomonadati</taxon>
        <taxon>Bacteroidota</taxon>
        <taxon>Bacteroidia</taxon>
        <taxon>Bacteroidales</taxon>
        <taxon>Prevotellaceae</taxon>
        <taxon>Paraprevotella</taxon>
    </lineage>
</organism>
<keyword evidence="1" id="KW-0812">Transmembrane</keyword>
<reference evidence="2" key="1">
    <citation type="submission" date="2019-11" db="EMBL/GenBank/DDBJ databases">
        <authorList>
            <person name="Feng L."/>
        </authorList>
    </citation>
    <scope>NUCLEOTIDE SEQUENCE</scope>
    <source>
        <strain evidence="2">PclaraLFYP37</strain>
    </source>
</reference>
<proteinExistence type="predicted"/>
<gene>
    <name evidence="2" type="ORF">PCLFYP37_01973</name>
</gene>
<accession>A0A6N3CER7</accession>
<evidence type="ECO:0000313" key="2">
    <source>
        <dbReference type="EMBL" id="VYU12417.1"/>
    </source>
</evidence>
<dbReference type="EMBL" id="CACRUT010000014">
    <property type="protein sequence ID" value="VYU12417.1"/>
    <property type="molecule type" value="Genomic_DNA"/>
</dbReference>
<protein>
    <submittedName>
        <fullName evidence="2">Uncharacterized protein</fullName>
    </submittedName>
</protein>
<feature type="transmembrane region" description="Helical" evidence="1">
    <location>
        <begin position="6"/>
        <end position="24"/>
    </location>
</feature>
<name>A0A6N3CER7_9BACT</name>